<dbReference type="AlphaFoldDB" id="A0A2V3IKU1"/>
<dbReference type="EMBL" id="NBIV01000198">
    <property type="protein sequence ID" value="PXF41750.1"/>
    <property type="molecule type" value="Genomic_DNA"/>
</dbReference>
<evidence type="ECO:0000313" key="2">
    <source>
        <dbReference type="EMBL" id="PXF41750.1"/>
    </source>
</evidence>
<evidence type="ECO:0000313" key="3">
    <source>
        <dbReference type="Proteomes" id="UP000247409"/>
    </source>
</evidence>
<name>A0A2V3IKU1_9FLOR</name>
<protein>
    <submittedName>
        <fullName evidence="2">Uncharacterized protein</fullName>
    </submittedName>
</protein>
<gene>
    <name evidence="2" type="ORF">BWQ96_08539</name>
</gene>
<keyword evidence="3" id="KW-1185">Reference proteome</keyword>
<sequence>MSEKPRPQSSMASVWDTLNKMKARQKAAESTSRQHKRFDTAKKDAVLLFERQIDLAVSKNLTDGCAALREMRHAMDADENVRAVIDNHKERLKSTDVRHELSALRDIVDDTANVLSVAGTCITKAHRIAQPLR</sequence>
<proteinExistence type="predicted"/>
<comment type="caution">
    <text evidence="2">The sequence shown here is derived from an EMBL/GenBank/DDBJ whole genome shotgun (WGS) entry which is preliminary data.</text>
</comment>
<reference evidence="2 3" key="1">
    <citation type="journal article" date="2018" name="Mol. Biol. Evol.">
        <title>Analysis of the draft genome of the red seaweed Gracilariopsis chorda provides insights into genome size evolution in Rhodophyta.</title>
        <authorList>
            <person name="Lee J."/>
            <person name="Yang E.C."/>
            <person name="Graf L."/>
            <person name="Yang J.H."/>
            <person name="Qiu H."/>
            <person name="Zel Zion U."/>
            <person name="Chan C.X."/>
            <person name="Stephens T.G."/>
            <person name="Weber A.P.M."/>
            <person name="Boo G.H."/>
            <person name="Boo S.M."/>
            <person name="Kim K.M."/>
            <person name="Shin Y."/>
            <person name="Jung M."/>
            <person name="Lee S.J."/>
            <person name="Yim H.S."/>
            <person name="Lee J.H."/>
            <person name="Bhattacharya D."/>
            <person name="Yoon H.S."/>
        </authorList>
    </citation>
    <scope>NUCLEOTIDE SEQUENCE [LARGE SCALE GENOMIC DNA]</scope>
    <source>
        <strain evidence="2 3">SKKU-2015</strain>
        <tissue evidence="2">Whole body</tissue>
    </source>
</reference>
<dbReference type="Proteomes" id="UP000247409">
    <property type="component" value="Unassembled WGS sequence"/>
</dbReference>
<feature type="region of interest" description="Disordered" evidence="1">
    <location>
        <begin position="1"/>
        <end position="36"/>
    </location>
</feature>
<organism evidence="2 3">
    <name type="scientific">Gracilariopsis chorda</name>
    <dbReference type="NCBI Taxonomy" id="448386"/>
    <lineage>
        <taxon>Eukaryota</taxon>
        <taxon>Rhodophyta</taxon>
        <taxon>Florideophyceae</taxon>
        <taxon>Rhodymeniophycidae</taxon>
        <taxon>Gracilariales</taxon>
        <taxon>Gracilariaceae</taxon>
        <taxon>Gracilariopsis</taxon>
    </lineage>
</organism>
<evidence type="ECO:0000256" key="1">
    <source>
        <dbReference type="SAM" id="MobiDB-lite"/>
    </source>
</evidence>
<accession>A0A2V3IKU1</accession>